<name>A0A3T0EDJ6_9PROT</name>
<sequence>MKAQSQRQLRAGELVRRALADIIAEGAIHDPAVAGVPVTVTEARMSPDLRHATVFVAAMGQADRVKLAKALDHASGYLQRELARRIDLRFTPKLRFEADDRFEEAAHVDEVLSRPHVKRDLD</sequence>
<comment type="similarity">
    <text evidence="2">Belongs to the RbfA family.</text>
</comment>
<comment type="subunit">
    <text evidence="2">Monomer. Binds 30S ribosomal subunits, but not 50S ribosomal subunits or 70S ribosomes.</text>
</comment>
<keyword evidence="1 2" id="KW-0690">Ribosome biogenesis</keyword>
<protein>
    <recommendedName>
        <fullName evidence="2">Ribosome-binding factor A</fullName>
    </recommendedName>
</protein>
<keyword evidence="4" id="KW-1185">Reference proteome</keyword>
<dbReference type="Pfam" id="PF02033">
    <property type="entry name" value="RBFA"/>
    <property type="match status" value="1"/>
</dbReference>
<dbReference type="PANTHER" id="PTHR33515:SF1">
    <property type="entry name" value="RIBOSOME-BINDING FACTOR A, CHLOROPLASTIC-RELATED"/>
    <property type="match status" value="1"/>
</dbReference>
<comment type="subcellular location">
    <subcellularLocation>
        <location evidence="2">Cytoplasm</location>
    </subcellularLocation>
</comment>
<comment type="function">
    <text evidence="2">One of several proteins that assist in the late maturation steps of the functional core of the 30S ribosomal subunit. Associates with free 30S ribosomal subunits (but not with 30S subunits that are part of 70S ribosomes or polysomes). Required for efficient processing of 16S rRNA. May interact with the 5'-terminal helix region of 16S rRNA.</text>
</comment>
<dbReference type="GO" id="GO:0030490">
    <property type="term" value="P:maturation of SSU-rRNA"/>
    <property type="evidence" value="ECO:0007669"/>
    <property type="project" value="UniProtKB-UniRule"/>
</dbReference>
<dbReference type="PROSITE" id="PS01319">
    <property type="entry name" value="RBFA"/>
    <property type="match status" value="1"/>
</dbReference>
<keyword evidence="2" id="KW-0963">Cytoplasm</keyword>
<dbReference type="EMBL" id="CP018911">
    <property type="protein sequence ID" value="AZU05364.1"/>
    <property type="molecule type" value="Genomic_DNA"/>
</dbReference>
<evidence type="ECO:0000256" key="2">
    <source>
        <dbReference type="HAMAP-Rule" id="MF_00003"/>
    </source>
</evidence>
<dbReference type="NCBIfam" id="TIGR00082">
    <property type="entry name" value="rbfA"/>
    <property type="match status" value="1"/>
</dbReference>
<dbReference type="HAMAP" id="MF_00003">
    <property type="entry name" value="RbfA"/>
    <property type="match status" value="1"/>
</dbReference>
<reference evidence="3 4" key="1">
    <citation type="submission" date="2016-12" db="EMBL/GenBank/DDBJ databases">
        <title>The genome of dimorphic prosthecate Glycocaulis alkaliphilus 6b-8t, isolated from crude oil dictates its adaptability in petroleum environments.</title>
        <authorList>
            <person name="Wu X.-L."/>
            <person name="Geng S."/>
        </authorList>
    </citation>
    <scope>NUCLEOTIDE SEQUENCE [LARGE SCALE GENOMIC DNA]</scope>
    <source>
        <strain evidence="3 4">6B-8</strain>
    </source>
</reference>
<dbReference type="GO" id="GO:0043024">
    <property type="term" value="F:ribosomal small subunit binding"/>
    <property type="evidence" value="ECO:0007669"/>
    <property type="project" value="TreeGrafter"/>
</dbReference>
<dbReference type="OrthoDB" id="9805051at2"/>
<evidence type="ECO:0000313" key="4">
    <source>
        <dbReference type="Proteomes" id="UP000286954"/>
    </source>
</evidence>
<dbReference type="InterPro" id="IPR023799">
    <property type="entry name" value="RbfA_dom_sf"/>
</dbReference>
<proteinExistence type="inferred from homology"/>
<organism evidence="3 4">
    <name type="scientific">Glycocaulis alkaliphilus</name>
    <dbReference type="NCBI Taxonomy" id="1434191"/>
    <lineage>
        <taxon>Bacteria</taxon>
        <taxon>Pseudomonadati</taxon>
        <taxon>Pseudomonadota</taxon>
        <taxon>Alphaproteobacteria</taxon>
        <taxon>Maricaulales</taxon>
        <taxon>Maricaulaceae</taxon>
        <taxon>Glycocaulis</taxon>
    </lineage>
</organism>
<gene>
    <name evidence="2" type="primary">rbfA</name>
    <name evidence="3" type="ORF">X907_2856</name>
</gene>
<dbReference type="NCBIfam" id="NF001802">
    <property type="entry name" value="PRK00521.2-5"/>
    <property type="match status" value="1"/>
</dbReference>
<dbReference type="KEGG" id="gak:X907_2856"/>
<dbReference type="GO" id="GO:0005829">
    <property type="term" value="C:cytosol"/>
    <property type="evidence" value="ECO:0007669"/>
    <property type="project" value="TreeGrafter"/>
</dbReference>
<dbReference type="InterPro" id="IPR015946">
    <property type="entry name" value="KH_dom-like_a/b"/>
</dbReference>
<evidence type="ECO:0000313" key="3">
    <source>
        <dbReference type="EMBL" id="AZU05364.1"/>
    </source>
</evidence>
<dbReference type="Proteomes" id="UP000286954">
    <property type="component" value="Chromosome"/>
</dbReference>
<dbReference type="SUPFAM" id="SSF89919">
    <property type="entry name" value="Ribosome-binding factor A, RbfA"/>
    <property type="match status" value="1"/>
</dbReference>
<accession>A0A3T0EDJ6</accession>
<dbReference type="RefSeq" id="WP_127569085.1">
    <property type="nucleotide sequence ID" value="NZ_BMFB01000004.1"/>
</dbReference>
<dbReference type="AlphaFoldDB" id="A0A3T0EDJ6"/>
<dbReference type="InterPro" id="IPR000238">
    <property type="entry name" value="RbfA"/>
</dbReference>
<dbReference type="InterPro" id="IPR020053">
    <property type="entry name" value="Ribosome-bd_factorA_CS"/>
</dbReference>
<dbReference type="PANTHER" id="PTHR33515">
    <property type="entry name" value="RIBOSOME-BINDING FACTOR A, CHLOROPLASTIC-RELATED"/>
    <property type="match status" value="1"/>
</dbReference>
<evidence type="ECO:0000256" key="1">
    <source>
        <dbReference type="ARBA" id="ARBA00022517"/>
    </source>
</evidence>
<dbReference type="Gene3D" id="3.30.300.20">
    <property type="match status" value="1"/>
</dbReference>